<dbReference type="CDD" id="cd07992">
    <property type="entry name" value="LPLAT_AAK14816-like"/>
    <property type="match status" value="1"/>
</dbReference>
<evidence type="ECO:0000313" key="3">
    <source>
        <dbReference type="Proteomes" id="UP000193560"/>
    </source>
</evidence>
<dbReference type="SMART" id="SM00563">
    <property type="entry name" value="PlsC"/>
    <property type="match status" value="1"/>
</dbReference>
<gene>
    <name evidence="2" type="ORF">BCR42DRAFT_463617</name>
</gene>
<protein>
    <recommendedName>
        <fullName evidence="1">Phospholipid/glycerol acyltransferase domain-containing protein</fullName>
    </recommendedName>
</protein>
<dbReference type="GO" id="GO:0004366">
    <property type="term" value="F:glycerol-3-phosphate O-acyltransferase activity"/>
    <property type="evidence" value="ECO:0007669"/>
    <property type="project" value="TreeGrafter"/>
</dbReference>
<name>A0A1X2HKH3_9FUNG</name>
<proteinExistence type="predicted"/>
<dbReference type="Pfam" id="PF01553">
    <property type="entry name" value="Acyltransferase"/>
    <property type="match status" value="1"/>
</dbReference>
<dbReference type="OrthoDB" id="2427554at2759"/>
<reference evidence="2 3" key="1">
    <citation type="submission" date="2016-07" db="EMBL/GenBank/DDBJ databases">
        <title>Pervasive Adenine N6-methylation of Active Genes in Fungi.</title>
        <authorList>
            <consortium name="DOE Joint Genome Institute"/>
            <person name="Mondo S.J."/>
            <person name="Dannebaum R.O."/>
            <person name="Kuo R.C."/>
            <person name="Labutti K."/>
            <person name="Haridas S."/>
            <person name="Kuo A."/>
            <person name="Salamov A."/>
            <person name="Ahrendt S.R."/>
            <person name="Lipzen A."/>
            <person name="Sullivan W."/>
            <person name="Andreopoulos W.B."/>
            <person name="Clum A."/>
            <person name="Lindquist E."/>
            <person name="Daum C."/>
            <person name="Ramamoorthy G.K."/>
            <person name="Gryganskyi A."/>
            <person name="Culley D."/>
            <person name="Magnuson J.K."/>
            <person name="James T.Y."/>
            <person name="O'Malley M.A."/>
            <person name="Stajich J.E."/>
            <person name="Spatafora J.W."/>
            <person name="Visel A."/>
            <person name="Grigoriev I.V."/>
        </authorList>
    </citation>
    <scope>NUCLEOTIDE SEQUENCE [LARGE SCALE GENOMIC DNA]</scope>
    <source>
        <strain evidence="2 3">NRRL 1336</strain>
    </source>
</reference>
<feature type="domain" description="Phospholipid/glycerol acyltransferase" evidence="1">
    <location>
        <begin position="46"/>
        <end position="251"/>
    </location>
</feature>
<dbReference type="EMBL" id="MCGE01000061">
    <property type="protein sequence ID" value="ORY99553.1"/>
    <property type="molecule type" value="Genomic_DNA"/>
</dbReference>
<dbReference type="Proteomes" id="UP000193560">
    <property type="component" value="Unassembled WGS sequence"/>
</dbReference>
<dbReference type="PANTHER" id="PTHR31605:SF0">
    <property type="entry name" value="GLYCEROL-3-PHOSPHATE O-ACYLTRANSFERASE 1"/>
    <property type="match status" value="1"/>
</dbReference>
<comment type="caution">
    <text evidence="2">The sequence shown here is derived from an EMBL/GenBank/DDBJ whole genome shotgun (WGS) entry which is preliminary data.</text>
</comment>
<keyword evidence="3" id="KW-1185">Reference proteome</keyword>
<accession>A0A1X2HKH3</accession>
<dbReference type="AlphaFoldDB" id="A0A1X2HKH3"/>
<sequence length="333" mass="37205">MTMNELSPAAVTYGVVSSAFRAVSHIFFREIKTSGSHHVPQDSPVIFLVGPHHSQFVDGVVFFGVNPRPSYALMAAVSYNRPLIGHFGKILNAIPVVRPQDAVEKGTGMIMYDSDTQPFTIYGQNTKFTEELNTRDFILFGRNHKVHVAKVISDTECEITHTVKVDMDDNNKKQASYSFKIAPHVDQTPVYTEVNHYLNNNECITIFPEGGSHDRSEMLPLKAGFAVMALGALAEYPDMDLKIVPVGLNYFHPDKFRSRVVVSYGQPLSIDRKDVELFKQGGKSKREAVTKLMDQSDEAFKLVTTSAPTYEALMVMIVEGKYGDLGCQRLKLY</sequence>
<organism evidence="2 3">
    <name type="scientific">Absidia repens</name>
    <dbReference type="NCBI Taxonomy" id="90262"/>
    <lineage>
        <taxon>Eukaryota</taxon>
        <taxon>Fungi</taxon>
        <taxon>Fungi incertae sedis</taxon>
        <taxon>Mucoromycota</taxon>
        <taxon>Mucoromycotina</taxon>
        <taxon>Mucoromycetes</taxon>
        <taxon>Mucorales</taxon>
        <taxon>Cunninghamellaceae</taxon>
        <taxon>Absidia</taxon>
    </lineage>
</organism>
<evidence type="ECO:0000313" key="2">
    <source>
        <dbReference type="EMBL" id="ORY99553.1"/>
    </source>
</evidence>
<dbReference type="PANTHER" id="PTHR31605">
    <property type="entry name" value="GLYCEROL-3-PHOSPHATE O-ACYLTRANSFERASE 1"/>
    <property type="match status" value="1"/>
</dbReference>
<dbReference type="InterPro" id="IPR052744">
    <property type="entry name" value="GPAT/DAPAT"/>
</dbReference>
<dbReference type="GO" id="GO:0008654">
    <property type="term" value="P:phospholipid biosynthetic process"/>
    <property type="evidence" value="ECO:0007669"/>
    <property type="project" value="TreeGrafter"/>
</dbReference>
<evidence type="ECO:0000259" key="1">
    <source>
        <dbReference type="SMART" id="SM00563"/>
    </source>
</evidence>
<dbReference type="GO" id="GO:0016287">
    <property type="term" value="F:glycerone-phosphate O-acyltransferase activity"/>
    <property type="evidence" value="ECO:0007669"/>
    <property type="project" value="TreeGrafter"/>
</dbReference>
<dbReference type="InterPro" id="IPR002123">
    <property type="entry name" value="Plipid/glycerol_acylTrfase"/>
</dbReference>
<dbReference type="STRING" id="90262.A0A1X2HKH3"/>
<dbReference type="SUPFAM" id="SSF69593">
    <property type="entry name" value="Glycerol-3-phosphate (1)-acyltransferase"/>
    <property type="match status" value="2"/>
</dbReference>